<evidence type="ECO:0000313" key="1">
    <source>
        <dbReference type="EMBL" id="MBA8793563.1"/>
    </source>
</evidence>
<organism evidence="1 2">
    <name type="scientific">Microlunatus kandeliicorticis</name>
    <dbReference type="NCBI Taxonomy" id="1759536"/>
    <lineage>
        <taxon>Bacteria</taxon>
        <taxon>Bacillati</taxon>
        <taxon>Actinomycetota</taxon>
        <taxon>Actinomycetes</taxon>
        <taxon>Propionibacteriales</taxon>
        <taxon>Propionibacteriaceae</taxon>
        <taxon>Microlunatus</taxon>
    </lineage>
</organism>
<dbReference type="InterPro" id="IPR036291">
    <property type="entry name" value="NAD(P)-bd_dom_sf"/>
</dbReference>
<dbReference type="EMBL" id="JACGWT010000002">
    <property type="protein sequence ID" value="MBA8793563.1"/>
    <property type="molecule type" value="Genomic_DNA"/>
</dbReference>
<dbReference type="AlphaFoldDB" id="A0A7W3IQV6"/>
<sequence length="250" mass="26338">MKIVVTGGQGGLGSAVVTEFDRRRLRDTEVVAASRRTGFDLATGAGMAEVITDADVIVHAASHPTKHHAVDVAGTERLATMLRARMAHTHVVYVSIVGCDRNPFGYYRAKTAAEGILADSGLPVTVVRATQFHTLVDTIAETATIGPLGFAPHGLRFQPCETAWVARRLVDHALGERPDGCRRAADLAGPQQLSLAEAMRIRAESAGQRAPRMVEVPAVGGVLAAFADGANLPGPDAELGGPSYASWVSR</sequence>
<gene>
    <name evidence="1" type="ORF">FHX74_001168</name>
</gene>
<keyword evidence="2" id="KW-1185">Reference proteome</keyword>
<dbReference type="Proteomes" id="UP000523079">
    <property type="component" value="Unassembled WGS sequence"/>
</dbReference>
<protein>
    <submittedName>
        <fullName evidence="1">Uncharacterized protein YbjT (DUF2867 family)</fullName>
    </submittedName>
</protein>
<accession>A0A7W3IQV6</accession>
<dbReference type="SUPFAM" id="SSF51735">
    <property type="entry name" value="NAD(P)-binding Rossmann-fold domains"/>
    <property type="match status" value="1"/>
</dbReference>
<evidence type="ECO:0000313" key="2">
    <source>
        <dbReference type="Proteomes" id="UP000523079"/>
    </source>
</evidence>
<comment type="caution">
    <text evidence="1">The sequence shown here is derived from an EMBL/GenBank/DDBJ whole genome shotgun (WGS) entry which is preliminary data.</text>
</comment>
<reference evidence="1 2" key="1">
    <citation type="submission" date="2020-07" db="EMBL/GenBank/DDBJ databases">
        <title>Sequencing the genomes of 1000 actinobacteria strains.</title>
        <authorList>
            <person name="Klenk H.-P."/>
        </authorList>
    </citation>
    <scope>NUCLEOTIDE SEQUENCE [LARGE SCALE GENOMIC DNA]</scope>
    <source>
        <strain evidence="1 2">DSM 100723</strain>
    </source>
</reference>
<name>A0A7W3IQV6_9ACTN</name>
<proteinExistence type="predicted"/>
<dbReference type="RefSeq" id="WP_182559164.1">
    <property type="nucleotide sequence ID" value="NZ_JACGWT010000002.1"/>
</dbReference>
<dbReference type="Gene3D" id="3.40.50.720">
    <property type="entry name" value="NAD(P)-binding Rossmann-like Domain"/>
    <property type="match status" value="1"/>
</dbReference>